<gene>
    <name evidence="2" type="ORF">FTX54_002755</name>
</gene>
<feature type="domain" description="Tail specific protease" evidence="1">
    <location>
        <begin position="177"/>
        <end position="393"/>
    </location>
</feature>
<dbReference type="GO" id="GO:0008236">
    <property type="term" value="F:serine-type peptidase activity"/>
    <property type="evidence" value="ECO:0007669"/>
    <property type="project" value="InterPro"/>
</dbReference>
<dbReference type="RefSeq" id="WP_187254650.1">
    <property type="nucleotide sequence ID" value="NZ_CP144914.1"/>
</dbReference>
<evidence type="ECO:0000313" key="2">
    <source>
        <dbReference type="EMBL" id="WWD80500.1"/>
    </source>
</evidence>
<dbReference type="AlphaFoldDB" id="A0A5C7F9Z5"/>
<dbReference type="InterPro" id="IPR029045">
    <property type="entry name" value="ClpP/crotonase-like_dom_sf"/>
</dbReference>
<organism evidence="2 3">
    <name type="scientific">Alkalicoccus halolimnae</name>
    <dbReference type="NCBI Taxonomy" id="1667239"/>
    <lineage>
        <taxon>Bacteria</taxon>
        <taxon>Bacillati</taxon>
        <taxon>Bacillota</taxon>
        <taxon>Bacilli</taxon>
        <taxon>Bacillales</taxon>
        <taxon>Bacillaceae</taxon>
        <taxon>Alkalicoccus</taxon>
    </lineage>
</organism>
<dbReference type="Proteomes" id="UP000321816">
    <property type="component" value="Chromosome"/>
</dbReference>
<dbReference type="Gene3D" id="3.90.226.10">
    <property type="entry name" value="2-enoyl-CoA Hydratase, Chain A, domain 1"/>
    <property type="match status" value="1"/>
</dbReference>
<proteinExistence type="predicted"/>
<protein>
    <submittedName>
        <fullName evidence="2">S41 family peptidase</fullName>
    </submittedName>
</protein>
<dbReference type="Pfam" id="PF03572">
    <property type="entry name" value="Peptidase_S41"/>
    <property type="match status" value="1"/>
</dbReference>
<sequence>MLNIFEDIVHIMHHDYAGWNDKAGWDNPEYFRRIIKERQSRGNLDAAEFIELIDDYLLDFQDKHLHFYMERAEVTDPGFRVREYGDELFITEAAEAAVSPGMKVISAEGLPLKELKQKHARQFTENHPERENWLPVLAQYKWVEAEDKRGKADRIPIERFPRSYRAQHTLTRIDEKTCLLTLTDFKSPDTIFKLIQDHEVLLKQTENLIIDVRVNHGGSSGSFEPLFPFIMPPSGVDLANNHEKMHFNCTIANAERQGIFLRRHAEAWKHEKARKFAEIFLKEWENKKGHGFVEFDFSELAENKIVKGRHYPERVIVLSDVTCGSAGDAFVELCKKSPKVTVMGRATLGLNDYGNLTAAYWEGGFCLLYATSRLSRVDKGKGMAGRGVPPDVYIPWTPQHIKEDIDMKNALESLYASKNG</sequence>
<evidence type="ECO:0000259" key="1">
    <source>
        <dbReference type="Pfam" id="PF03572"/>
    </source>
</evidence>
<evidence type="ECO:0000313" key="3">
    <source>
        <dbReference type="Proteomes" id="UP000321816"/>
    </source>
</evidence>
<dbReference type="GO" id="GO:0006508">
    <property type="term" value="P:proteolysis"/>
    <property type="evidence" value="ECO:0007669"/>
    <property type="project" value="InterPro"/>
</dbReference>
<dbReference type="SUPFAM" id="SSF52096">
    <property type="entry name" value="ClpP/crotonase"/>
    <property type="match status" value="1"/>
</dbReference>
<dbReference type="KEGG" id="ahal:FTX54_002755"/>
<keyword evidence="3" id="KW-1185">Reference proteome</keyword>
<reference evidence="2 3" key="1">
    <citation type="submission" date="2024-01" db="EMBL/GenBank/DDBJ databases">
        <title>Complete Genome Sequence of Alkalicoccus halolimnae BZ-SZ-XJ29T, a Moderately Halophilic Bacterium Isolated from a Salt Lake.</title>
        <authorList>
            <person name="Zhao B."/>
        </authorList>
    </citation>
    <scope>NUCLEOTIDE SEQUENCE [LARGE SCALE GENOMIC DNA]</scope>
    <source>
        <strain evidence="2 3">BZ-SZ-XJ29</strain>
    </source>
</reference>
<dbReference type="EMBL" id="CP144914">
    <property type="protein sequence ID" value="WWD80500.1"/>
    <property type="molecule type" value="Genomic_DNA"/>
</dbReference>
<accession>A0A5C7F9Z5</accession>
<name>A0A5C7F9Z5_9BACI</name>
<dbReference type="InterPro" id="IPR005151">
    <property type="entry name" value="Tail-specific_protease"/>
</dbReference>